<dbReference type="PANTHER" id="PTHR24123">
    <property type="entry name" value="ANKYRIN REPEAT-CONTAINING"/>
    <property type="match status" value="1"/>
</dbReference>
<evidence type="ECO:0000313" key="4">
    <source>
        <dbReference type="EnsemblMetazoa" id="BGLB000862-PB"/>
    </source>
</evidence>
<dbReference type="PANTHER" id="PTHR24123:SF33">
    <property type="entry name" value="PROTEIN HOS4"/>
    <property type="match status" value="1"/>
</dbReference>
<dbReference type="RefSeq" id="XP_013065365.2">
    <property type="nucleotide sequence ID" value="XM_013209911.2"/>
</dbReference>
<evidence type="ECO:0000313" key="5">
    <source>
        <dbReference type="Proteomes" id="UP000076420"/>
    </source>
</evidence>
<dbReference type="KEGG" id="bgt:106054154"/>
<evidence type="ECO:0000256" key="1">
    <source>
        <dbReference type="ARBA" id="ARBA00022737"/>
    </source>
</evidence>
<dbReference type="AlphaFoldDB" id="A0A2C9JD40"/>
<dbReference type="STRING" id="6526.A0A2C9JD40"/>
<dbReference type="Proteomes" id="UP000076420">
    <property type="component" value="Unassembled WGS sequence"/>
</dbReference>
<dbReference type="InterPro" id="IPR002110">
    <property type="entry name" value="Ankyrin_rpt"/>
</dbReference>
<dbReference type="SUPFAM" id="SSF48403">
    <property type="entry name" value="Ankyrin repeat"/>
    <property type="match status" value="1"/>
</dbReference>
<gene>
    <name evidence="4" type="primary">106054154</name>
</gene>
<sequence>MLPKKSHTLLQVALIMEHEKMVYYLLEAGADIYVRDSKGNEALHYAASCANENILMFFLNKFNVENVDHRKRSIPPSRKKMKLEFHLDTRNKRKETALFIAVKRKRQSNVKILIKAGSDLNAKSRSNETPLALALRLGLDETALLLMQHGCELKTINSKGDKAIHLAVQHRCILSFHWLMAAGTNVFERNNVGGTVMHYSTTVEIAESLVEAGLDVNNKDKFGRSPLHIAVSKGNVDLVRYLLENGAGVNSATCFGNTPLILATKCCSLPLIRILFENKADINIQNKLGYSPLIIASKQITADNSEEDTDQSIFEEIISRAPNLDLQDNLGRTALMFLAGDFAWGISALISSGANVNIKDKQKRSALVYLLMNKSKCLNAEAFIKMCNGKLDVVLDPQYKCLLEDLAFSKKSSKSTADLSMEILSLFLSNGFIYNLEECDSQPCNMESFIKSGLGNSVRMLIANCYLSNYDLKTIMSYSKITVTPSRHSVHNLLFRASRSPWPLVKLAFIAVSSQLGDSPEREQHLKQSFIPETIQDLLQFQTRLARLQLIFWKRIPFLFNPTQYEQSPIPRPLLYYWPIGKNMFKAKPTNASSLTSKENINT</sequence>
<dbReference type="PROSITE" id="PS50088">
    <property type="entry name" value="ANK_REPEAT"/>
    <property type="match status" value="4"/>
</dbReference>
<dbReference type="InterPro" id="IPR036770">
    <property type="entry name" value="Ankyrin_rpt-contain_sf"/>
</dbReference>
<dbReference type="Pfam" id="PF12796">
    <property type="entry name" value="Ank_2"/>
    <property type="match status" value="2"/>
</dbReference>
<organism evidence="4 5">
    <name type="scientific">Biomphalaria glabrata</name>
    <name type="common">Bloodfluke planorb</name>
    <name type="synonym">Freshwater snail</name>
    <dbReference type="NCBI Taxonomy" id="6526"/>
    <lineage>
        <taxon>Eukaryota</taxon>
        <taxon>Metazoa</taxon>
        <taxon>Spiralia</taxon>
        <taxon>Lophotrochozoa</taxon>
        <taxon>Mollusca</taxon>
        <taxon>Gastropoda</taxon>
        <taxon>Heterobranchia</taxon>
        <taxon>Euthyneura</taxon>
        <taxon>Panpulmonata</taxon>
        <taxon>Hygrophila</taxon>
        <taxon>Lymnaeoidea</taxon>
        <taxon>Planorbidae</taxon>
        <taxon>Biomphalaria</taxon>
    </lineage>
</organism>
<dbReference type="PROSITE" id="PS50297">
    <property type="entry name" value="ANK_REP_REGION"/>
    <property type="match status" value="3"/>
</dbReference>
<dbReference type="PRINTS" id="PR01415">
    <property type="entry name" value="ANKYRIN"/>
</dbReference>
<keyword evidence="1" id="KW-0677">Repeat</keyword>
<proteinExistence type="predicted"/>
<name>A0A2C9JD40_BIOGL</name>
<accession>A0A2C9JD40</accession>
<evidence type="ECO:0000256" key="3">
    <source>
        <dbReference type="PROSITE-ProRule" id="PRU00023"/>
    </source>
</evidence>
<dbReference type="OrthoDB" id="9984784at2759"/>
<dbReference type="InterPro" id="IPR051165">
    <property type="entry name" value="Multifunctional_ANK_Repeat"/>
</dbReference>
<dbReference type="Gene3D" id="1.25.40.20">
    <property type="entry name" value="Ankyrin repeat-containing domain"/>
    <property type="match status" value="2"/>
</dbReference>
<evidence type="ECO:0000256" key="2">
    <source>
        <dbReference type="ARBA" id="ARBA00023043"/>
    </source>
</evidence>
<feature type="repeat" description="ANK" evidence="3">
    <location>
        <begin position="93"/>
        <end position="125"/>
    </location>
</feature>
<dbReference type="VEuPathDB" id="VectorBase:BGLAX_033315"/>
<dbReference type="EnsemblMetazoa" id="BGLB000862-RB">
    <property type="protein sequence ID" value="BGLB000862-PB"/>
    <property type="gene ID" value="BGLB000862"/>
</dbReference>
<feature type="repeat" description="ANK" evidence="3">
    <location>
        <begin position="255"/>
        <end position="287"/>
    </location>
</feature>
<feature type="repeat" description="ANK" evidence="3">
    <location>
        <begin position="222"/>
        <end position="254"/>
    </location>
</feature>
<reference evidence="4" key="1">
    <citation type="submission" date="2020-05" db="UniProtKB">
        <authorList>
            <consortium name="EnsemblMetazoa"/>
        </authorList>
    </citation>
    <scope>IDENTIFICATION</scope>
    <source>
        <strain evidence="4">BB02</strain>
    </source>
</reference>
<dbReference type="SMART" id="SM00248">
    <property type="entry name" value="ANK"/>
    <property type="match status" value="8"/>
</dbReference>
<protein>
    <submittedName>
        <fullName evidence="4">Uncharacterized protein</fullName>
    </submittedName>
</protein>
<dbReference type="Pfam" id="PF13637">
    <property type="entry name" value="Ank_4"/>
    <property type="match status" value="1"/>
</dbReference>
<dbReference type="VEuPathDB" id="VectorBase:BGLB000862"/>
<keyword evidence="2 3" id="KW-0040">ANK repeat</keyword>
<feature type="repeat" description="ANK" evidence="3">
    <location>
        <begin position="5"/>
        <end position="37"/>
    </location>
</feature>